<sequence>MSEPVDPGLLAALHPPRLPEAFAALSAADLASMAGIGLCLAALILTLLAPVLRRRPARASWRQMIRTARALPEAEQLLELARLAKQRGIALSPEEQRGLYDGSLAAAQLEARLMRGRRGRG</sequence>
<proteinExistence type="predicted"/>
<evidence type="ECO:0000256" key="1">
    <source>
        <dbReference type="SAM" id="Phobius"/>
    </source>
</evidence>
<dbReference type="Proteomes" id="UP001198571">
    <property type="component" value="Unassembled WGS sequence"/>
</dbReference>
<feature type="transmembrane region" description="Helical" evidence="1">
    <location>
        <begin position="30"/>
        <end position="52"/>
    </location>
</feature>
<dbReference type="RefSeq" id="WP_226934104.1">
    <property type="nucleotide sequence ID" value="NZ_JACDXX010000003.1"/>
</dbReference>
<evidence type="ECO:0000313" key="3">
    <source>
        <dbReference type="Proteomes" id="UP001198571"/>
    </source>
</evidence>
<dbReference type="EMBL" id="JACDXX010000003">
    <property type="protein sequence ID" value="MCB5409201.1"/>
    <property type="molecule type" value="Genomic_DNA"/>
</dbReference>
<evidence type="ECO:0000313" key="2">
    <source>
        <dbReference type="EMBL" id="MCB5409201.1"/>
    </source>
</evidence>
<reference evidence="2 3" key="1">
    <citation type="submission" date="2020-07" db="EMBL/GenBank/DDBJ databases">
        <title>Pseudogemmobacter sp. nov., isolated from poultry manure in Taiwan.</title>
        <authorList>
            <person name="Lin S.-Y."/>
            <person name="Tang Y.-S."/>
            <person name="Young C.-C."/>
        </authorList>
    </citation>
    <scope>NUCLEOTIDE SEQUENCE [LARGE SCALE GENOMIC DNA]</scope>
    <source>
        <strain evidence="2 3">CC-YST710</strain>
    </source>
</reference>
<accession>A0ABS8CIJ2</accession>
<gene>
    <name evidence="2" type="ORF">H0485_04155</name>
</gene>
<keyword evidence="1" id="KW-0472">Membrane</keyword>
<keyword evidence="1" id="KW-1133">Transmembrane helix</keyword>
<name>A0ABS8CIJ2_9RHOB</name>
<keyword evidence="3" id="KW-1185">Reference proteome</keyword>
<comment type="caution">
    <text evidence="2">The sequence shown here is derived from an EMBL/GenBank/DDBJ whole genome shotgun (WGS) entry which is preliminary data.</text>
</comment>
<organism evidence="2 3">
    <name type="scientific">Pseudogemmobacter faecipullorum</name>
    <dbReference type="NCBI Taxonomy" id="2755041"/>
    <lineage>
        <taxon>Bacteria</taxon>
        <taxon>Pseudomonadati</taxon>
        <taxon>Pseudomonadota</taxon>
        <taxon>Alphaproteobacteria</taxon>
        <taxon>Rhodobacterales</taxon>
        <taxon>Paracoccaceae</taxon>
        <taxon>Pseudogemmobacter</taxon>
    </lineage>
</organism>
<protein>
    <submittedName>
        <fullName evidence="2">Uncharacterized protein</fullName>
    </submittedName>
</protein>
<keyword evidence="1" id="KW-0812">Transmembrane</keyword>